<keyword evidence="3" id="KW-1185">Reference proteome</keyword>
<gene>
    <name evidence="2" type="ORF">OMAG_000016</name>
</gene>
<dbReference type="AlphaFoldDB" id="A0A0F0CXD5"/>
<proteinExistence type="predicted"/>
<dbReference type="Pfam" id="PF22763">
    <property type="entry name" value="NrS1-1_pol-like_HBD"/>
    <property type="match status" value="1"/>
</dbReference>
<sequence length="597" mass="68065">MEFSCALTMDFSLTLRNKLAFWCRRDLALMDALFRQSGLIRAKWDDRHFGDGKTYGEVVLQKAVDNCREVFASAQFESVISKPKITQGEIITRDCEENIQNFFRDQQGAFFVVLPFENHTEVCQTNSTRFRNWMAKNYRAKYGAPPKSDALTQARIQIEARCEDSRQIELFNRVGWHDGTILYDLTTPDWRGVRVDKNGWEIVPLPPIFRRHQHQAEQVIPVKGKDPKDILRFCNISSEDHCLFMATIATFFIPNIPHVILSQNGEQGSGKSNNSRKIKGLSDPSKVMLISTPKDLEQAQMTAEKHWISTFDNLSKIHEWFSDFLCRGVTGEGDMKRSLYTNDDEFIRAYRRCFVLNGIGASMWRADLLDRSIIFDIPILKNTRPEKTIEDEWKDALPGILGGFFSAISKAMGIIHTVTGHEKFRMSDFAQWGAALSISMGYSQEEFFQKYQESVDRKWQETAEENTLVNKLIALLESSSGEWQGSVTSLLEKINPDDNHDKHLPASQKALSSELMRIAPILRNVGIDVIRSIRREAGTGRKQLVLRQAKSGLFSEKAGVNLGVNVCEHEEGFCDHDETVNFFVSEAIGKILKNINI</sequence>
<evidence type="ECO:0000313" key="2">
    <source>
        <dbReference type="EMBL" id="KJJ86120.1"/>
    </source>
</evidence>
<name>A0A0F0CXD5_9BACT</name>
<protein>
    <submittedName>
        <fullName evidence="2">ATP-binding protein</fullName>
    </submittedName>
</protein>
<keyword evidence="2" id="KW-0547">Nucleotide-binding</keyword>
<dbReference type="Proteomes" id="UP000033428">
    <property type="component" value="Unassembled WGS sequence"/>
</dbReference>
<accession>A0A0F0CXD5</accession>
<organism evidence="2 3">
    <name type="scientific">Candidatus Omnitrophus magneticus</name>
    <dbReference type="NCBI Taxonomy" id="1609969"/>
    <lineage>
        <taxon>Bacteria</taxon>
        <taxon>Pseudomonadati</taxon>
        <taxon>Candidatus Omnitrophota</taxon>
        <taxon>Candidatus Omnitrophus</taxon>
    </lineage>
</organism>
<feature type="domain" description="NrS-1 polymerase-like HBD" evidence="1">
    <location>
        <begin position="13"/>
        <end position="72"/>
    </location>
</feature>
<evidence type="ECO:0000259" key="1">
    <source>
        <dbReference type="Pfam" id="PF22763"/>
    </source>
</evidence>
<dbReference type="GO" id="GO:0005524">
    <property type="term" value="F:ATP binding"/>
    <property type="evidence" value="ECO:0007669"/>
    <property type="project" value="UniProtKB-KW"/>
</dbReference>
<reference evidence="2 3" key="1">
    <citation type="submission" date="2015-02" db="EMBL/GenBank/DDBJ databases">
        <title>Single-cell genomics of uncultivated deep-branching MTB reveals a conserved set of magnetosome genes.</title>
        <authorList>
            <person name="Kolinko S."/>
            <person name="Richter M."/>
            <person name="Glockner F.O."/>
            <person name="Brachmann A."/>
            <person name="Schuler D."/>
        </authorList>
    </citation>
    <scope>NUCLEOTIDE SEQUENCE [LARGE SCALE GENOMIC DNA]</scope>
    <source>
        <strain evidence="2">SKK-01</strain>
    </source>
</reference>
<keyword evidence="2" id="KW-0067">ATP-binding</keyword>
<comment type="caution">
    <text evidence="2">The sequence shown here is derived from an EMBL/GenBank/DDBJ whole genome shotgun (WGS) entry which is preliminary data.</text>
</comment>
<dbReference type="EMBL" id="JYNY01000008">
    <property type="protein sequence ID" value="KJJ86120.1"/>
    <property type="molecule type" value="Genomic_DNA"/>
</dbReference>
<evidence type="ECO:0000313" key="3">
    <source>
        <dbReference type="Proteomes" id="UP000033428"/>
    </source>
</evidence>
<dbReference type="InterPro" id="IPR054468">
    <property type="entry name" value="NrSPol-like_HBD"/>
</dbReference>